<dbReference type="InterPro" id="IPR002347">
    <property type="entry name" value="SDR_fam"/>
</dbReference>
<gene>
    <name evidence="3" type="ORF">HIJ39_06980</name>
</gene>
<comment type="similarity">
    <text evidence="1">Belongs to the short-chain dehydrogenases/reductases (SDR) family.</text>
</comment>
<dbReference type="InterPro" id="IPR020904">
    <property type="entry name" value="Sc_DH/Rdtase_CS"/>
</dbReference>
<evidence type="ECO:0000313" key="3">
    <source>
        <dbReference type="EMBL" id="NMP22092.1"/>
    </source>
</evidence>
<proteinExistence type="inferred from homology"/>
<evidence type="ECO:0000256" key="1">
    <source>
        <dbReference type="ARBA" id="ARBA00006484"/>
    </source>
</evidence>
<dbReference type="CDD" id="cd05347">
    <property type="entry name" value="Ga5DH-like_SDR_c"/>
    <property type="match status" value="1"/>
</dbReference>
<dbReference type="PRINTS" id="PR00081">
    <property type="entry name" value="GDHRDH"/>
</dbReference>
<keyword evidence="4" id="KW-1185">Reference proteome</keyword>
<dbReference type="RefSeq" id="WP_169098096.1">
    <property type="nucleotide sequence ID" value="NZ_JABBVZ010000017.1"/>
</dbReference>
<evidence type="ECO:0000313" key="4">
    <source>
        <dbReference type="Proteomes" id="UP000533476"/>
    </source>
</evidence>
<dbReference type="PROSITE" id="PS00061">
    <property type="entry name" value="ADH_SHORT"/>
    <property type="match status" value="1"/>
</dbReference>
<evidence type="ECO:0000256" key="2">
    <source>
        <dbReference type="ARBA" id="ARBA00023002"/>
    </source>
</evidence>
<protein>
    <submittedName>
        <fullName evidence="3">SDR family oxidoreductase</fullName>
    </submittedName>
</protein>
<dbReference type="PANTHER" id="PTHR42760">
    <property type="entry name" value="SHORT-CHAIN DEHYDROGENASES/REDUCTASES FAMILY MEMBER"/>
    <property type="match status" value="1"/>
</dbReference>
<dbReference type="Pfam" id="PF13561">
    <property type="entry name" value="adh_short_C2"/>
    <property type="match status" value="1"/>
</dbReference>
<organism evidence="3 4">
    <name type="scientific">Sulfobacillus harzensis</name>
    <dbReference type="NCBI Taxonomy" id="2729629"/>
    <lineage>
        <taxon>Bacteria</taxon>
        <taxon>Bacillati</taxon>
        <taxon>Bacillota</taxon>
        <taxon>Clostridia</taxon>
        <taxon>Eubacteriales</taxon>
        <taxon>Clostridiales Family XVII. Incertae Sedis</taxon>
        <taxon>Sulfobacillus</taxon>
    </lineage>
</organism>
<comment type="caution">
    <text evidence="3">The sequence shown here is derived from an EMBL/GenBank/DDBJ whole genome shotgun (WGS) entry which is preliminary data.</text>
</comment>
<dbReference type="PANTHER" id="PTHR42760:SF5">
    <property type="entry name" value="2-DEHYDRO-3-DEOXY-D-GLUCONATE 5-DEHYDROGENASE"/>
    <property type="match status" value="1"/>
</dbReference>
<reference evidence="3 4" key="1">
    <citation type="submission" date="2020-04" db="EMBL/GenBank/DDBJ databases">
        <authorList>
            <person name="Zhang R."/>
            <person name="Schippers A."/>
        </authorList>
    </citation>
    <scope>NUCLEOTIDE SEQUENCE [LARGE SCALE GENOMIC DNA]</scope>
    <source>
        <strain evidence="3 4">DSM 109850</strain>
    </source>
</reference>
<dbReference type="Proteomes" id="UP000533476">
    <property type="component" value="Unassembled WGS sequence"/>
</dbReference>
<dbReference type="PRINTS" id="PR00080">
    <property type="entry name" value="SDRFAMILY"/>
</dbReference>
<dbReference type="SUPFAM" id="SSF51735">
    <property type="entry name" value="NAD(P)-binding Rossmann-fold domains"/>
    <property type="match status" value="1"/>
</dbReference>
<dbReference type="AlphaFoldDB" id="A0A7Y0L2H2"/>
<dbReference type="GO" id="GO:0008206">
    <property type="term" value="P:bile acid metabolic process"/>
    <property type="evidence" value="ECO:0007669"/>
    <property type="project" value="UniProtKB-ARBA"/>
</dbReference>
<keyword evidence="2" id="KW-0560">Oxidoreductase</keyword>
<dbReference type="InterPro" id="IPR036291">
    <property type="entry name" value="NAD(P)-bd_dom_sf"/>
</dbReference>
<accession>A0A7Y0L2H2</accession>
<name>A0A7Y0L2H2_9FIRM</name>
<sequence length="256" mass="27487">MLKNTLFSLEGKTALVTGARRGLGRAMAVALAEAGADIIGVSAQMEPHSLVQDEVAGLGRQFWAYACDLSDRNQVYELIATIQREFDRPIDILVNNAGTILRAPAVQYSDKYWDEVINTNLNAPFVLSRELGGYMVQRGAGKVIFIASLLSFQGGILVPGYAASKGGIVQLTKALANEWAKDNVQVNAIAPGYMATDNTAPLRSDPVRSRDILNRIPAGRWGTPDDVKGAVVFLASDASNYVTGTVLTVDGGWMAR</sequence>
<dbReference type="EMBL" id="JABBVZ010000017">
    <property type="protein sequence ID" value="NMP22092.1"/>
    <property type="molecule type" value="Genomic_DNA"/>
</dbReference>
<dbReference type="Gene3D" id="3.40.50.720">
    <property type="entry name" value="NAD(P)-binding Rossmann-like Domain"/>
    <property type="match status" value="1"/>
</dbReference>
<dbReference type="FunFam" id="3.40.50.720:FF:000084">
    <property type="entry name" value="Short-chain dehydrogenase reductase"/>
    <property type="match status" value="1"/>
</dbReference>
<dbReference type="GO" id="GO:0016616">
    <property type="term" value="F:oxidoreductase activity, acting on the CH-OH group of donors, NAD or NADP as acceptor"/>
    <property type="evidence" value="ECO:0007669"/>
    <property type="project" value="TreeGrafter"/>
</dbReference>